<dbReference type="KEGG" id="bbrx:BRETT_004093"/>
<evidence type="ECO:0000313" key="3">
    <source>
        <dbReference type="EMBL" id="VUG17943.1"/>
    </source>
</evidence>
<reference evidence="2" key="3">
    <citation type="journal article" name="BMC Genomics">
        <title>New genome assemblies reveal patterns of domestication and adaptation across Brettanomyces (Dekkera) species.</title>
        <authorList>
            <person name="Roach M.J."/>
            <person name="Borneman A.R."/>
        </authorList>
    </citation>
    <scope>NUCLEOTIDE SEQUENCE</scope>
    <source>
        <strain evidence="2">UCD 2041</strain>
    </source>
</reference>
<name>A0A7D9GZF0_DEKBR</name>
<dbReference type="RefSeq" id="XP_041135365.1">
    <property type="nucleotide sequence ID" value="XM_041282589.1"/>
</dbReference>
<dbReference type="EMBL" id="CABFWN010000002">
    <property type="protein sequence ID" value="VUG17943.1"/>
    <property type="molecule type" value="Genomic_DNA"/>
</dbReference>
<reference evidence="3 4" key="1">
    <citation type="submission" date="2019-07" db="EMBL/GenBank/DDBJ databases">
        <authorList>
            <person name="Friedrich A."/>
            <person name="Schacherer J."/>
        </authorList>
    </citation>
    <scope>NUCLEOTIDE SEQUENCE [LARGE SCALE GENOMIC DNA]</scope>
</reference>
<sequence>MRVDPWKVYDPSNIEQGNQIAQCVLNFINDPLTLKGTKSQSTFENALPKINEYTVLSGIVALQGKTVEKTLKKRKTNTMPQTYLLTLTTGLKVLPAEKIHTQSRGRLLHDMHAEILSIRLFNLILLEDIKRINDCSDNDRCGKILRQNRNGLFQLRDSTIKLAMFVTEAPCGDASLENISSRSSSNVDWKDEKCGLEPIRGRSFFNRKGLVRTKPGRRDSQKSLSKSCSDKLCMKQFTSLLNSTTFSFIDPAYRYQFYLEYIVIPEESISPVDVQRCFSDRLNLDKSETNIQDYFHAFKILPTELPDFPYQFKLNNSLNACATSLVYSPVYPNMLEVINKGVLNGRSSKKHINKEASSQLCREALFERVAELNSNCFENIKTYSNFKGSIKELRKIKEGAKKIFKNWGESTIDDFTIRGES</sequence>
<evidence type="ECO:0000313" key="4">
    <source>
        <dbReference type="Proteomes" id="UP000478008"/>
    </source>
</evidence>
<dbReference type="EMBL" id="CP063133">
    <property type="protein sequence ID" value="QOU18872.1"/>
    <property type="molecule type" value="Genomic_DNA"/>
</dbReference>
<dbReference type="GO" id="GO:0003723">
    <property type="term" value="F:RNA binding"/>
    <property type="evidence" value="ECO:0007669"/>
    <property type="project" value="InterPro"/>
</dbReference>
<dbReference type="GO" id="GO:0043829">
    <property type="term" value="F:tRNA-specific adenosine-37 deaminase activity"/>
    <property type="evidence" value="ECO:0007669"/>
    <property type="project" value="TreeGrafter"/>
</dbReference>
<dbReference type="PANTHER" id="PTHR47803:SF1">
    <property type="entry name" value="TRNA-SPECIFIC ADENOSINE DEAMINASE 1"/>
    <property type="match status" value="1"/>
</dbReference>
<dbReference type="OrthoDB" id="10268011at2759"/>
<dbReference type="Proteomes" id="UP000663131">
    <property type="component" value="Chromosome 5"/>
</dbReference>
<dbReference type="SMART" id="SM00552">
    <property type="entry name" value="ADEAMc"/>
    <property type="match status" value="1"/>
</dbReference>
<gene>
    <name evidence="2" type="ORF">BRETT_004093</name>
    <name evidence="3" type="ORF">DEBR0S2_19812G</name>
</gene>
<dbReference type="InterPro" id="IPR002466">
    <property type="entry name" value="A_deamin"/>
</dbReference>
<dbReference type="PANTHER" id="PTHR47803">
    <property type="entry name" value="TRNA-SPECIFIC ADENOSINE DEAMINASE 1"/>
    <property type="match status" value="1"/>
</dbReference>
<dbReference type="Proteomes" id="UP000478008">
    <property type="component" value="Unassembled WGS sequence"/>
</dbReference>
<feature type="domain" description="A to I editase" evidence="1">
    <location>
        <begin position="86"/>
        <end position="407"/>
    </location>
</feature>
<protein>
    <submittedName>
        <fullName evidence="3">DEBR0S2_19812g1_1</fullName>
    </submittedName>
</protein>
<organism evidence="3 4">
    <name type="scientific">Dekkera bruxellensis</name>
    <name type="common">Brettanomyces custersii</name>
    <dbReference type="NCBI Taxonomy" id="5007"/>
    <lineage>
        <taxon>Eukaryota</taxon>
        <taxon>Fungi</taxon>
        <taxon>Dikarya</taxon>
        <taxon>Ascomycota</taxon>
        <taxon>Saccharomycotina</taxon>
        <taxon>Pichiomycetes</taxon>
        <taxon>Pichiales</taxon>
        <taxon>Pichiaceae</taxon>
        <taxon>Brettanomyces</taxon>
    </lineage>
</organism>
<dbReference type="PROSITE" id="PS50141">
    <property type="entry name" value="A_DEAMIN_EDITASE"/>
    <property type="match status" value="1"/>
</dbReference>
<dbReference type="AlphaFoldDB" id="A0A7D9GZF0"/>
<keyword evidence="4" id="KW-1185">Reference proteome</keyword>
<dbReference type="GO" id="GO:0002100">
    <property type="term" value="P:tRNA wobble adenosine to inosine editing"/>
    <property type="evidence" value="ECO:0007669"/>
    <property type="project" value="InterPro"/>
</dbReference>
<evidence type="ECO:0000313" key="2">
    <source>
        <dbReference type="EMBL" id="QOU18872.1"/>
    </source>
</evidence>
<evidence type="ECO:0000259" key="1">
    <source>
        <dbReference type="PROSITE" id="PS50141"/>
    </source>
</evidence>
<dbReference type="InterPro" id="IPR042935">
    <property type="entry name" value="Tad1"/>
</dbReference>
<dbReference type="GeneID" id="64576016"/>
<accession>A0A7D9GZF0</accession>
<dbReference type="Pfam" id="PF02137">
    <property type="entry name" value="A_deamin"/>
    <property type="match status" value="1"/>
</dbReference>
<proteinExistence type="predicted"/>
<reference evidence="2" key="2">
    <citation type="submission" date="2020-10" db="EMBL/GenBank/DDBJ databases">
        <authorList>
            <person name="Palmer J.M."/>
        </authorList>
    </citation>
    <scope>NUCLEOTIDE SEQUENCE</scope>
    <source>
        <strain evidence="2">UCD 2041</strain>
    </source>
</reference>